<feature type="domain" description="DUF659" evidence="1">
    <location>
        <begin position="114"/>
        <end position="248"/>
    </location>
</feature>
<dbReference type="SUPFAM" id="SSF53098">
    <property type="entry name" value="Ribonuclease H-like"/>
    <property type="match status" value="1"/>
</dbReference>
<dbReference type="Proteomes" id="UP000054532">
    <property type="component" value="Unassembled WGS sequence"/>
</dbReference>
<evidence type="ECO:0000313" key="2">
    <source>
        <dbReference type="EMBL" id="ETM30753.1"/>
    </source>
</evidence>
<organism evidence="2">
    <name type="scientific">Phytophthora nicotianae</name>
    <name type="common">Potato buckeye rot agent</name>
    <name type="synonym">Phytophthora parasitica</name>
    <dbReference type="NCBI Taxonomy" id="4792"/>
    <lineage>
        <taxon>Eukaryota</taxon>
        <taxon>Sar</taxon>
        <taxon>Stramenopiles</taxon>
        <taxon>Oomycota</taxon>
        <taxon>Peronosporomycetes</taxon>
        <taxon>Peronosporales</taxon>
        <taxon>Peronosporaceae</taxon>
        <taxon>Phytophthora</taxon>
    </lineage>
</organism>
<proteinExistence type="predicted"/>
<dbReference type="EMBL" id="KI696813">
    <property type="protein sequence ID" value="ETM30753.1"/>
    <property type="molecule type" value="Genomic_DNA"/>
</dbReference>
<dbReference type="InterPro" id="IPR012337">
    <property type="entry name" value="RNaseH-like_sf"/>
</dbReference>
<dbReference type="VEuPathDB" id="FungiDB:PPTG_13193"/>
<reference evidence="2" key="1">
    <citation type="submission" date="2013-11" db="EMBL/GenBank/DDBJ databases">
        <title>The Genome Sequence of Phytophthora parasitica IAC_01/95.</title>
        <authorList>
            <consortium name="The Broad Institute Genomics Platform"/>
            <person name="Russ C."/>
            <person name="Tyler B."/>
            <person name="Panabieres F."/>
            <person name="Shan W."/>
            <person name="Tripathy S."/>
            <person name="Grunwald N."/>
            <person name="Machado M."/>
            <person name="Johnson C.S."/>
            <person name="Arredondo F."/>
            <person name="Hong C."/>
            <person name="Coffey M."/>
            <person name="Young S.K."/>
            <person name="Zeng Q."/>
            <person name="Gargeya S."/>
            <person name="Fitzgerald M."/>
            <person name="Abouelleil A."/>
            <person name="Alvarado L."/>
            <person name="Chapman S.B."/>
            <person name="Gainer-Dewar J."/>
            <person name="Goldberg J."/>
            <person name="Griggs A."/>
            <person name="Gujja S."/>
            <person name="Hansen M."/>
            <person name="Howarth C."/>
            <person name="Imamovic A."/>
            <person name="Ireland A."/>
            <person name="Larimer J."/>
            <person name="McCowan C."/>
            <person name="Murphy C."/>
            <person name="Pearson M."/>
            <person name="Poon T.W."/>
            <person name="Priest M."/>
            <person name="Roberts A."/>
            <person name="Saif S."/>
            <person name="Shea T."/>
            <person name="Sykes S."/>
            <person name="Wortman J."/>
            <person name="Nusbaum C."/>
            <person name="Birren B."/>
        </authorList>
    </citation>
    <scope>NUCLEOTIDE SEQUENCE [LARGE SCALE GENOMIC DNA]</scope>
    <source>
        <strain evidence="2">IAC_01/95</strain>
    </source>
</reference>
<protein>
    <recommendedName>
        <fullName evidence="1">DUF659 domain-containing protein</fullName>
    </recommendedName>
</protein>
<gene>
    <name evidence="2" type="ORF">L914_21571</name>
</gene>
<sequence length="366" mass="41997">MVVRRGGRPHDPVWDQVFVEDGIVSFLKCEKFIHTSGKTHVERVRYHFEKKCIKLLKTPLITSAFRAALSPAKIREFQLRFALWFYTTGMAFKKVEHKTLATALQVLTPSAILPNRQQLATSLLDASYEDFRSRLMLKVKGKKVTLTTDGCTDVNGKAVINYVLLTEDTTVFLEFVYTGSESHETPYLASNTLRVMEQLDFVSIAAVVTDNTATNQPVWSTLQQKKPMVFFYGCISHAHNLLLFELRRHQSMEGKVSLVLPADTRWGTIERRFSTIRDSEVILHAFVSSRGFLRARTKEQKAKRRHAYDTVVAKGFVKQLEKAIKLLEVISKFEKAFEKSTKPPSDVYHVFLTLPEEFRKLEMPIF</sequence>
<name>W2M5B9_PHYNI</name>
<accession>W2M5B9</accession>
<dbReference type="AlphaFoldDB" id="W2M5B9"/>
<dbReference type="Pfam" id="PF04937">
    <property type="entry name" value="DUF659"/>
    <property type="match status" value="1"/>
</dbReference>
<evidence type="ECO:0000259" key="1">
    <source>
        <dbReference type="Pfam" id="PF04937"/>
    </source>
</evidence>
<dbReference type="InterPro" id="IPR007021">
    <property type="entry name" value="DUF659"/>
</dbReference>